<proteinExistence type="predicted"/>
<feature type="compositionally biased region" description="Gly residues" evidence="1">
    <location>
        <begin position="258"/>
        <end position="270"/>
    </location>
</feature>
<dbReference type="OrthoDB" id="1719384at2759"/>
<feature type="compositionally biased region" description="Gly residues" evidence="1">
    <location>
        <begin position="239"/>
        <end position="251"/>
    </location>
</feature>
<evidence type="ECO:0000256" key="1">
    <source>
        <dbReference type="SAM" id="MobiDB-lite"/>
    </source>
</evidence>
<evidence type="ECO:0000313" key="3">
    <source>
        <dbReference type="EMBL" id="VVA94135.1"/>
    </source>
</evidence>
<dbReference type="Pfam" id="PF13952">
    <property type="entry name" value="DUF4216"/>
    <property type="match status" value="1"/>
</dbReference>
<dbReference type="PANTHER" id="PTHR48258">
    <property type="entry name" value="DUF4218 DOMAIN-CONTAINING PROTEIN-RELATED"/>
    <property type="match status" value="1"/>
</dbReference>
<feature type="compositionally biased region" description="Acidic residues" evidence="1">
    <location>
        <begin position="215"/>
        <end position="224"/>
    </location>
</feature>
<dbReference type="PANTHER" id="PTHR48258:SF4">
    <property type="entry name" value="DUF4216 DOMAIN-CONTAINING PROTEIN"/>
    <property type="match status" value="1"/>
</dbReference>
<evidence type="ECO:0000259" key="2">
    <source>
        <dbReference type="Pfam" id="PF13952"/>
    </source>
</evidence>
<gene>
    <name evidence="3" type="ORF">ANE_LOCUS4580</name>
</gene>
<evidence type="ECO:0000313" key="4">
    <source>
        <dbReference type="Proteomes" id="UP000489600"/>
    </source>
</evidence>
<feature type="region of interest" description="Disordered" evidence="1">
    <location>
        <begin position="208"/>
        <end position="270"/>
    </location>
</feature>
<dbReference type="AlphaFoldDB" id="A0A565B038"/>
<comment type="caution">
    <text evidence="3">The sequence shown here is derived from an EMBL/GenBank/DDBJ whole genome shotgun (WGS) entry which is preliminary data.</text>
</comment>
<accession>A0A565B038</accession>
<organism evidence="3 4">
    <name type="scientific">Arabis nemorensis</name>
    <dbReference type="NCBI Taxonomy" id="586526"/>
    <lineage>
        <taxon>Eukaryota</taxon>
        <taxon>Viridiplantae</taxon>
        <taxon>Streptophyta</taxon>
        <taxon>Embryophyta</taxon>
        <taxon>Tracheophyta</taxon>
        <taxon>Spermatophyta</taxon>
        <taxon>Magnoliopsida</taxon>
        <taxon>eudicotyledons</taxon>
        <taxon>Gunneridae</taxon>
        <taxon>Pentapetalae</taxon>
        <taxon>rosids</taxon>
        <taxon>malvids</taxon>
        <taxon>Brassicales</taxon>
        <taxon>Brassicaceae</taxon>
        <taxon>Arabideae</taxon>
        <taxon>Arabis</taxon>
    </lineage>
</organism>
<feature type="domain" description="DUF4216" evidence="2">
    <location>
        <begin position="94"/>
        <end position="160"/>
    </location>
</feature>
<dbReference type="EMBL" id="CABITT030000002">
    <property type="protein sequence ID" value="VVA94135.1"/>
    <property type="molecule type" value="Genomic_DNA"/>
</dbReference>
<reference evidence="3" key="1">
    <citation type="submission" date="2019-07" db="EMBL/GenBank/DDBJ databases">
        <authorList>
            <person name="Dittberner H."/>
        </authorList>
    </citation>
    <scope>NUCLEOTIDE SEQUENCE [LARGE SCALE GENOMIC DNA]</scope>
</reference>
<protein>
    <recommendedName>
        <fullName evidence="2">DUF4216 domain-containing protein</fullName>
    </recommendedName>
</protein>
<keyword evidence="4" id="KW-1185">Reference proteome</keyword>
<dbReference type="Proteomes" id="UP000489600">
    <property type="component" value="Unassembled WGS sequence"/>
</dbReference>
<name>A0A565B038_9BRAS</name>
<sequence>MRSTYPEITDYQLSVAKQQDFTSCVQADVINTSYLLWLHELAMGSIRQCTCWHKYFSRRVFVVGVRHQKKHTMINSNNCSSYISQICCVAYHGIVTLFGCDWFNTTSGTGTRRRKYIVVEVFMTGTYAQNDPFIQTSRADQVCFFGYPQVNVREDEWLVVVKVSPQGIIDESSKHVDAVQEKDTYYLHNSVVGLLKVPSLVVPGGQLEDIREDPISDNEDDDECYPGGERGLQGNSEGYSGGCAGSQAGGRGVRRGGGRVGGRGGGRVGG</sequence>
<dbReference type="InterPro" id="IPR025312">
    <property type="entry name" value="DUF4216"/>
</dbReference>